<comment type="subcellular location">
    <subcellularLocation>
        <location evidence="2">Cell membrane</location>
        <topology evidence="2">Multi-pass membrane protein</topology>
    </subcellularLocation>
</comment>
<organism evidence="4 5">
    <name type="scientific">Parasulfitobacter algicola</name>
    <dbReference type="NCBI Taxonomy" id="2614809"/>
    <lineage>
        <taxon>Bacteria</taxon>
        <taxon>Pseudomonadati</taxon>
        <taxon>Pseudomonadota</taxon>
        <taxon>Alphaproteobacteria</taxon>
        <taxon>Rhodobacterales</taxon>
        <taxon>Roseobacteraceae</taxon>
        <taxon>Parasulfitobacter</taxon>
    </lineage>
</organism>
<dbReference type="InterPro" id="IPR003784">
    <property type="entry name" value="BioY"/>
</dbReference>
<dbReference type="PIRSF" id="PIRSF016661">
    <property type="entry name" value="BioY"/>
    <property type="match status" value="1"/>
</dbReference>
<keyword evidence="5" id="KW-1185">Reference proteome</keyword>
<accession>A0ABX2ISG5</accession>
<sequence length="200" mass="20445">MAQENTLSHAIVGQDTLLKQAGLVLGGSLFIALASQISVPMIPVPMTLQTLAVLMVGLTLGSRLGAATLVTYLAQGAMGLPVFTFGMNGAAFFGPTAGFLIGFVAMAWLAGLVVEKGWAKGPITTVLAAVVISALLYIPGAIWPMFIAGAMGIEAGWVGLSASGIWAGFIAPFLIGDVVKSVIAAMIVTGGWAAIRSIKR</sequence>
<dbReference type="Gene3D" id="1.10.1760.20">
    <property type="match status" value="1"/>
</dbReference>
<comment type="caution">
    <text evidence="4">The sequence shown here is derived from an EMBL/GenBank/DDBJ whole genome shotgun (WGS) entry which is preliminary data.</text>
</comment>
<dbReference type="EMBL" id="JABUFE010000008">
    <property type="protein sequence ID" value="NSX55849.1"/>
    <property type="molecule type" value="Genomic_DNA"/>
</dbReference>
<dbReference type="Proteomes" id="UP000777935">
    <property type="component" value="Unassembled WGS sequence"/>
</dbReference>
<feature type="transmembrane region" description="Helical" evidence="3">
    <location>
        <begin position="51"/>
        <end position="72"/>
    </location>
</feature>
<feature type="transmembrane region" description="Helical" evidence="3">
    <location>
        <begin position="92"/>
        <end position="114"/>
    </location>
</feature>
<protein>
    <recommendedName>
        <fullName evidence="2">Biotin transporter</fullName>
    </recommendedName>
</protein>
<comment type="similarity">
    <text evidence="1 2">Belongs to the BioY family.</text>
</comment>
<reference evidence="4 5" key="1">
    <citation type="submission" date="2020-06" db="EMBL/GenBank/DDBJ databases">
        <title>Sulfitobacter algicola sp. nov., isolated from green algae.</title>
        <authorList>
            <person name="Wang C."/>
        </authorList>
    </citation>
    <scope>NUCLEOTIDE SEQUENCE [LARGE SCALE GENOMIC DNA]</scope>
    <source>
        <strain evidence="4 5">1151</strain>
    </source>
</reference>
<keyword evidence="3" id="KW-0812">Transmembrane</keyword>
<keyword evidence="3" id="KW-1133">Transmembrane helix</keyword>
<dbReference type="Pfam" id="PF02632">
    <property type="entry name" value="BioY"/>
    <property type="match status" value="1"/>
</dbReference>
<keyword evidence="2" id="KW-0813">Transport</keyword>
<feature type="transmembrane region" description="Helical" evidence="3">
    <location>
        <begin position="126"/>
        <end position="153"/>
    </location>
</feature>
<dbReference type="PANTHER" id="PTHR34295:SF1">
    <property type="entry name" value="BIOTIN TRANSPORTER BIOY"/>
    <property type="match status" value="1"/>
</dbReference>
<keyword evidence="2 3" id="KW-0472">Membrane</keyword>
<keyword evidence="2" id="KW-1003">Cell membrane</keyword>
<evidence type="ECO:0000256" key="1">
    <source>
        <dbReference type="ARBA" id="ARBA00010692"/>
    </source>
</evidence>
<dbReference type="RefSeq" id="WP_174139000.1">
    <property type="nucleotide sequence ID" value="NZ_JABUFE010000008.1"/>
</dbReference>
<gene>
    <name evidence="4" type="ORF">HRQ87_13665</name>
</gene>
<name>A0ABX2ISG5_9RHOB</name>
<evidence type="ECO:0000313" key="5">
    <source>
        <dbReference type="Proteomes" id="UP000777935"/>
    </source>
</evidence>
<evidence type="ECO:0000256" key="3">
    <source>
        <dbReference type="SAM" id="Phobius"/>
    </source>
</evidence>
<feature type="transmembrane region" description="Helical" evidence="3">
    <location>
        <begin position="20"/>
        <end position="39"/>
    </location>
</feature>
<dbReference type="PANTHER" id="PTHR34295">
    <property type="entry name" value="BIOTIN TRANSPORTER BIOY"/>
    <property type="match status" value="1"/>
</dbReference>
<evidence type="ECO:0000256" key="2">
    <source>
        <dbReference type="PIRNR" id="PIRNR016661"/>
    </source>
</evidence>
<evidence type="ECO:0000313" key="4">
    <source>
        <dbReference type="EMBL" id="NSX55849.1"/>
    </source>
</evidence>
<feature type="transmembrane region" description="Helical" evidence="3">
    <location>
        <begin position="165"/>
        <end position="195"/>
    </location>
</feature>
<proteinExistence type="inferred from homology"/>